<accession>A0A853FAZ8</accession>
<dbReference type="AlphaFoldDB" id="A0A853FAZ8"/>
<evidence type="ECO:0000313" key="3">
    <source>
        <dbReference type="Proteomes" id="UP000580517"/>
    </source>
</evidence>
<dbReference type="InterPro" id="IPR009078">
    <property type="entry name" value="Ferritin-like_SF"/>
</dbReference>
<dbReference type="Proteomes" id="UP000580517">
    <property type="component" value="Unassembled WGS sequence"/>
</dbReference>
<evidence type="ECO:0000313" key="2">
    <source>
        <dbReference type="EMBL" id="NYT36948.1"/>
    </source>
</evidence>
<evidence type="ECO:0000256" key="1">
    <source>
        <dbReference type="SAM" id="MobiDB-lite"/>
    </source>
</evidence>
<proteinExistence type="predicted"/>
<gene>
    <name evidence="2" type="ORF">H0A68_08695</name>
</gene>
<feature type="region of interest" description="Disordered" evidence="1">
    <location>
        <begin position="65"/>
        <end position="88"/>
    </location>
</feature>
<sequence length="88" mass="9322">MPEHADQYFNMSEGEGDARGSWNSDKNFEYIAGEEKTMPADGGDGTAEVKLPQKQASVVEQMALRTASDPTLDPTTGADLGSGGEPET</sequence>
<protein>
    <submittedName>
        <fullName evidence="2">Manganese catalase family protein</fullName>
    </submittedName>
</protein>
<dbReference type="SUPFAM" id="SSF47240">
    <property type="entry name" value="Ferritin-like"/>
    <property type="match status" value="1"/>
</dbReference>
<feature type="region of interest" description="Disordered" evidence="1">
    <location>
        <begin position="1"/>
        <end position="23"/>
    </location>
</feature>
<dbReference type="OrthoDB" id="8334870at2"/>
<keyword evidence="3" id="KW-1185">Reference proteome</keyword>
<name>A0A853FAZ8_9BURK</name>
<dbReference type="EMBL" id="JACCEW010000002">
    <property type="protein sequence ID" value="NYT36948.1"/>
    <property type="molecule type" value="Genomic_DNA"/>
</dbReference>
<reference evidence="2 3" key="1">
    <citation type="submission" date="2020-07" db="EMBL/GenBank/DDBJ databases">
        <title>Taxonomic revisions and descriptions of new bacterial species based on genomic comparisons in the high-G+C-content subgroup of the family Alcaligenaceae.</title>
        <authorList>
            <person name="Szabo A."/>
            <person name="Felfoldi T."/>
        </authorList>
    </citation>
    <scope>NUCLEOTIDE SEQUENCE [LARGE SCALE GENOMIC DNA]</scope>
    <source>
        <strain evidence="2 3">DSM 25264</strain>
    </source>
</reference>
<dbReference type="InterPro" id="IPR007760">
    <property type="entry name" value="Mn_catalase"/>
</dbReference>
<comment type="caution">
    <text evidence="2">The sequence shown here is derived from an EMBL/GenBank/DDBJ whole genome shotgun (WGS) entry which is preliminary data.</text>
</comment>
<dbReference type="RefSeq" id="WP_129968868.1">
    <property type="nucleotide sequence ID" value="NZ_JACCEW010000002.1"/>
</dbReference>
<organism evidence="2 3">
    <name type="scientific">Allopusillimonas soli</name>
    <dbReference type="NCBI Taxonomy" id="659016"/>
    <lineage>
        <taxon>Bacteria</taxon>
        <taxon>Pseudomonadati</taxon>
        <taxon>Pseudomonadota</taxon>
        <taxon>Betaproteobacteria</taxon>
        <taxon>Burkholderiales</taxon>
        <taxon>Alcaligenaceae</taxon>
        <taxon>Allopusillimonas</taxon>
    </lineage>
</organism>
<dbReference type="Pfam" id="PF05067">
    <property type="entry name" value="Mn_catalase"/>
    <property type="match status" value="1"/>
</dbReference>